<dbReference type="SMART" id="SM00567">
    <property type="entry name" value="EZ_HEAT"/>
    <property type="match status" value="4"/>
</dbReference>
<reference evidence="5" key="1">
    <citation type="submission" date="2018-12" db="EMBL/GenBank/DDBJ databases">
        <authorList>
            <person name="Will S."/>
            <person name="Neumann-Schaal M."/>
            <person name="Henke P."/>
        </authorList>
    </citation>
    <scope>NUCLEOTIDE SEQUENCE</scope>
    <source>
        <strain evidence="5">PCC 7102</strain>
    </source>
</reference>
<evidence type="ECO:0000256" key="1">
    <source>
        <dbReference type="ARBA" id="ARBA00009299"/>
    </source>
</evidence>
<dbReference type="GO" id="GO:0016491">
    <property type="term" value="F:oxidoreductase activity"/>
    <property type="evidence" value="ECO:0007669"/>
    <property type="project" value="TreeGrafter"/>
</dbReference>
<dbReference type="RefSeq" id="WP_127085018.1">
    <property type="nucleotide sequence ID" value="NZ_RSCL01000020.1"/>
</dbReference>
<dbReference type="GO" id="GO:0030089">
    <property type="term" value="C:phycobilisome"/>
    <property type="evidence" value="ECO:0007669"/>
    <property type="project" value="UniProtKB-KW"/>
</dbReference>
<keyword evidence="2" id="KW-0042">Antenna complex</keyword>
<evidence type="ECO:0000256" key="4">
    <source>
        <dbReference type="ARBA" id="ARBA00023239"/>
    </source>
</evidence>
<name>A0A3S1CDH2_9CYAN</name>
<organism evidence="5 6">
    <name type="scientific">Dulcicalothrix desertica PCC 7102</name>
    <dbReference type="NCBI Taxonomy" id="232991"/>
    <lineage>
        <taxon>Bacteria</taxon>
        <taxon>Bacillati</taxon>
        <taxon>Cyanobacteriota</taxon>
        <taxon>Cyanophyceae</taxon>
        <taxon>Nostocales</taxon>
        <taxon>Calotrichaceae</taxon>
        <taxon>Dulcicalothrix</taxon>
    </lineage>
</organism>
<keyword evidence="4 5" id="KW-0456">Lyase</keyword>
<dbReference type="InterPro" id="IPR016024">
    <property type="entry name" value="ARM-type_fold"/>
</dbReference>
<keyword evidence="3" id="KW-0605">Phycobilisome</keyword>
<comment type="similarity">
    <text evidence="1">Belongs to the CpcE/RpcE/PecE family.</text>
</comment>
<dbReference type="Pfam" id="PF13646">
    <property type="entry name" value="HEAT_2"/>
    <property type="match status" value="2"/>
</dbReference>
<accession>A0A3S1CDH2</accession>
<protein>
    <submittedName>
        <fullName evidence="5">Phycocyanobilin lyase</fullName>
    </submittedName>
</protein>
<proteinExistence type="inferred from homology"/>
<dbReference type="SUPFAM" id="SSF48371">
    <property type="entry name" value="ARM repeat"/>
    <property type="match status" value="1"/>
</dbReference>
<dbReference type="Gene3D" id="1.25.10.10">
    <property type="entry name" value="Leucine-rich Repeat Variant"/>
    <property type="match status" value="1"/>
</dbReference>
<evidence type="ECO:0000313" key="6">
    <source>
        <dbReference type="Proteomes" id="UP000271624"/>
    </source>
</evidence>
<keyword evidence="6" id="KW-1185">Reference proteome</keyword>
<dbReference type="InterPro" id="IPR011989">
    <property type="entry name" value="ARM-like"/>
</dbReference>
<dbReference type="OrthoDB" id="510108at2"/>
<dbReference type="PANTHER" id="PTHR12697:SF39">
    <property type="entry name" value="SLR1687 PROTEIN"/>
    <property type="match status" value="1"/>
</dbReference>
<dbReference type="Proteomes" id="UP000271624">
    <property type="component" value="Unassembled WGS sequence"/>
</dbReference>
<dbReference type="AlphaFoldDB" id="A0A3S1CDH2"/>
<reference evidence="5" key="2">
    <citation type="journal article" date="2019" name="Genome Biol. Evol.">
        <title>Day and night: Metabolic profiles and evolutionary relationships of six axenic non-marine cyanobacteria.</title>
        <authorList>
            <person name="Will S.E."/>
            <person name="Henke P."/>
            <person name="Boedeker C."/>
            <person name="Huang S."/>
            <person name="Brinkmann H."/>
            <person name="Rohde M."/>
            <person name="Jarek M."/>
            <person name="Friedl T."/>
            <person name="Seufert S."/>
            <person name="Schumacher M."/>
            <person name="Overmann J."/>
            <person name="Neumann-Schaal M."/>
            <person name="Petersen J."/>
        </authorList>
    </citation>
    <scope>NUCLEOTIDE SEQUENCE [LARGE SCALE GENOMIC DNA]</scope>
    <source>
        <strain evidence="5">PCC 7102</strain>
    </source>
</reference>
<dbReference type="EMBL" id="RSCL01000020">
    <property type="protein sequence ID" value="RUT01325.1"/>
    <property type="molecule type" value="Genomic_DNA"/>
</dbReference>
<evidence type="ECO:0000256" key="2">
    <source>
        <dbReference type="ARBA" id="ARBA00022549"/>
    </source>
</evidence>
<dbReference type="InterPro" id="IPR004155">
    <property type="entry name" value="PBS_lyase_HEAT"/>
</dbReference>
<evidence type="ECO:0000256" key="3">
    <source>
        <dbReference type="ARBA" id="ARBA00022738"/>
    </source>
</evidence>
<dbReference type="PANTHER" id="PTHR12697">
    <property type="entry name" value="PBS LYASE HEAT-LIKE PROTEIN"/>
    <property type="match status" value="1"/>
</dbReference>
<sequence>MSVTPDSVKQMLSSEDLGDRLRAVNLIRDLEPGIGFELIQSALNDSNSRVRYSAVSQIDTLGSQDLDLSLSLLRRMIQDPEPDVQAAAADCIGALKLVTAYDDLNQLYHSTGEWIVQLSVIATLGALGEPRGFELLKEALDSSNELVKISAISSLGELGNPEAVSLIAPLAENPDWQIRHRVVLALRLLGGEQAQSILESLSKDEVEAVAVEAKRPA</sequence>
<evidence type="ECO:0000313" key="5">
    <source>
        <dbReference type="EMBL" id="RUT01325.1"/>
    </source>
</evidence>
<dbReference type="GO" id="GO:0016829">
    <property type="term" value="F:lyase activity"/>
    <property type="evidence" value="ECO:0007669"/>
    <property type="project" value="UniProtKB-KW"/>
</dbReference>
<gene>
    <name evidence="5" type="ORF">DSM106972_068760</name>
</gene>
<dbReference type="NCBIfam" id="NF045915">
    <property type="entry name" value="PhycobilmeDegNblB"/>
    <property type="match status" value="1"/>
</dbReference>
<comment type="caution">
    <text evidence="5">The sequence shown here is derived from an EMBL/GenBank/DDBJ whole genome shotgun (WGS) entry which is preliminary data.</text>
</comment>